<dbReference type="EMBL" id="JABSTQ010010001">
    <property type="protein sequence ID" value="KAG0424227.1"/>
    <property type="molecule type" value="Genomic_DNA"/>
</dbReference>
<evidence type="ECO:0000313" key="2">
    <source>
        <dbReference type="Proteomes" id="UP000805193"/>
    </source>
</evidence>
<protein>
    <submittedName>
        <fullName evidence="1">Uncharacterized protein</fullName>
    </submittedName>
</protein>
<evidence type="ECO:0000313" key="1">
    <source>
        <dbReference type="EMBL" id="KAG0424227.1"/>
    </source>
</evidence>
<accession>A0AC60PUH5</accession>
<name>A0AC60PUH5_IXOPE</name>
<keyword evidence="2" id="KW-1185">Reference proteome</keyword>
<sequence length="161" mass="18866">MKHQATEIKDLKKKVKDLNQKDETNRAVQDRLQQEENELEFRSRRLNLEIHGITLTQGENPIFILNEVADKLELPHLAESDVVSAHRQPAKQGLFPGIIIHFVKQQTRDTWLKGESKLKNSAQRIFIQEKLTRYNRELFGRRKIAQRKKAMSLHGTQTETF</sequence>
<gene>
    <name evidence="1" type="ORF">HPB47_000022</name>
</gene>
<proteinExistence type="predicted"/>
<organism evidence="1 2">
    <name type="scientific">Ixodes persulcatus</name>
    <name type="common">Taiga tick</name>
    <dbReference type="NCBI Taxonomy" id="34615"/>
    <lineage>
        <taxon>Eukaryota</taxon>
        <taxon>Metazoa</taxon>
        <taxon>Ecdysozoa</taxon>
        <taxon>Arthropoda</taxon>
        <taxon>Chelicerata</taxon>
        <taxon>Arachnida</taxon>
        <taxon>Acari</taxon>
        <taxon>Parasitiformes</taxon>
        <taxon>Ixodida</taxon>
        <taxon>Ixodoidea</taxon>
        <taxon>Ixodidae</taxon>
        <taxon>Ixodinae</taxon>
        <taxon>Ixodes</taxon>
    </lineage>
</organism>
<comment type="caution">
    <text evidence="1">The sequence shown here is derived from an EMBL/GenBank/DDBJ whole genome shotgun (WGS) entry which is preliminary data.</text>
</comment>
<reference evidence="1 2" key="1">
    <citation type="journal article" date="2020" name="Cell">
        <title>Large-Scale Comparative Analyses of Tick Genomes Elucidate Their Genetic Diversity and Vector Capacities.</title>
        <authorList>
            <consortium name="Tick Genome and Microbiome Consortium (TIGMIC)"/>
            <person name="Jia N."/>
            <person name="Wang J."/>
            <person name="Shi W."/>
            <person name="Du L."/>
            <person name="Sun Y."/>
            <person name="Zhan W."/>
            <person name="Jiang J.F."/>
            <person name="Wang Q."/>
            <person name="Zhang B."/>
            <person name="Ji P."/>
            <person name="Bell-Sakyi L."/>
            <person name="Cui X.M."/>
            <person name="Yuan T.T."/>
            <person name="Jiang B.G."/>
            <person name="Yang W.F."/>
            <person name="Lam T.T."/>
            <person name="Chang Q.C."/>
            <person name="Ding S.J."/>
            <person name="Wang X.J."/>
            <person name="Zhu J.G."/>
            <person name="Ruan X.D."/>
            <person name="Zhao L."/>
            <person name="Wei J.T."/>
            <person name="Ye R.Z."/>
            <person name="Que T.C."/>
            <person name="Du C.H."/>
            <person name="Zhou Y.H."/>
            <person name="Cheng J.X."/>
            <person name="Dai P.F."/>
            <person name="Guo W.B."/>
            <person name="Han X.H."/>
            <person name="Huang E.J."/>
            <person name="Li L.F."/>
            <person name="Wei W."/>
            <person name="Gao Y.C."/>
            <person name="Liu J.Z."/>
            <person name="Shao H.Z."/>
            <person name="Wang X."/>
            <person name="Wang C.C."/>
            <person name="Yang T.C."/>
            <person name="Huo Q.B."/>
            <person name="Li W."/>
            <person name="Chen H.Y."/>
            <person name="Chen S.E."/>
            <person name="Zhou L.G."/>
            <person name="Ni X.B."/>
            <person name="Tian J.H."/>
            <person name="Sheng Y."/>
            <person name="Liu T."/>
            <person name="Pan Y.S."/>
            <person name="Xia L.Y."/>
            <person name="Li J."/>
            <person name="Zhao F."/>
            <person name="Cao W.C."/>
        </authorList>
    </citation>
    <scope>NUCLEOTIDE SEQUENCE [LARGE SCALE GENOMIC DNA]</scope>
    <source>
        <strain evidence="1">Iper-2018</strain>
    </source>
</reference>
<dbReference type="Proteomes" id="UP000805193">
    <property type="component" value="Unassembled WGS sequence"/>
</dbReference>